<accession>A0A251SQ42</accession>
<evidence type="ECO:0000313" key="2">
    <source>
        <dbReference type="Proteomes" id="UP000215914"/>
    </source>
</evidence>
<reference evidence="2" key="1">
    <citation type="journal article" date="2017" name="Nature">
        <title>The sunflower genome provides insights into oil metabolism, flowering and Asterid evolution.</title>
        <authorList>
            <person name="Badouin H."/>
            <person name="Gouzy J."/>
            <person name="Grassa C.J."/>
            <person name="Murat F."/>
            <person name="Staton S.E."/>
            <person name="Cottret L."/>
            <person name="Lelandais-Briere C."/>
            <person name="Owens G.L."/>
            <person name="Carrere S."/>
            <person name="Mayjonade B."/>
            <person name="Legrand L."/>
            <person name="Gill N."/>
            <person name="Kane N.C."/>
            <person name="Bowers J.E."/>
            <person name="Hubner S."/>
            <person name="Bellec A."/>
            <person name="Berard A."/>
            <person name="Berges H."/>
            <person name="Blanchet N."/>
            <person name="Boniface M.C."/>
            <person name="Brunel D."/>
            <person name="Catrice O."/>
            <person name="Chaidir N."/>
            <person name="Claudel C."/>
            <person name="Donnadieu C."/>
            <person name="Faraut T."/>
            <person name="Fievet G."/>
            <person name="Helmstetter N."/>
            <person name="King M."/>
            <person name="Knapp S.J."/>
            <person name="Lai Z."/>
            <person name="Le Paslier M.C."/>
            <person name="Lippi Y."/>
            <person name="Lorenzon L."/>
            <person name="Mandel J.R."/>
            <person name="Marage G."/>
            <person name="Marchand G."/>
            <person name="Marquand E."/>
            <person name="Bret-Mestries E."/>
            <person name="Morien E."/>
            <person name="Nambeesan S."/>
            <person name="Nguyen T."/>
            <person name="Pegot-Espagnet P."/>
            <person name="Pouilly N."/>
            <person name="Raftis F."/>
            <person name="Sallet E."/>
            <person name="Schiex T."/>
            <person name="Thomas J."/>
            <person name="Vandecasteele C."/>
            <person name="Vares D."/>
            <person name="Vear F."/>
            <person name="Vautrin S."/>
            <person name="Crespi M."/>
            <person name="Mangin B."/>
            <person name="Burke J.M."/>
            <person name="Salse J."/>
            <person name="Munos S."/>
            <person name="Vincourt P."/>
            <person name="Rieseberg L.H."/>
            <person name="Langlade N.B."/>
        </authorList>
    </citation>
    <scope>NUCLEOTIDE SEQUENCE [LARGE SCALE GENOMIC DNA]</scope>
    <source>
        <strain evidence="2">cv. SF193</strain>
    </source>
</reference>
<keyword evidence="2" id="KW-1185">Reference proteome</keyword>
<dbReference type="AlphaFoldDB" id="A0A251SQ42"/>
<proteinExistence type="predicted"/>
<dbReference type="EMBL" id="CM007902">
    <property type="protein sequence ID" value="OTG00957.1"/>
    <property type="molecule type" value="Genomic_DNA"/>
</dbReference>
<dbReference type="Proteomes" id="UP000215914">
    <property type="component" value="Chromosome 13"/>
</dbReference>
<dbReference type="InParanoid" id="A0A251SQ42"/>
<gene>
    <name evidence="1" type="ORF">HannXRQ_Chr13g0396821</name>
</gene>
<dbReference type="PROSITE" id="PS51257">
    <property type="entry name" value="PROKAR_LIPOPROTEIN"/>
    <property type="match status" value="1"/>
</dbReference>
<organism evidence="1 2">
    <name type="scientific">Helianthus annuus</name>
    <name type="common">Common sunflower</name>
    <dbReference type="NCBI Taxonomy" id="4232"/>
    <lineage>
        <taxon>Eukaryota</taxon>
        <taxon>Viridiplantae</taxon>
        <taxon>Streptophyta</taxon>
        <taxon>Embryophyta</taxon>
        <taxon>Tracheophyta</taxon>
        <taxon>Spermatophyta</taxon>
        <taxon>Magnoliopsida</taxon>
        <taxon>eudicotyledons</taxon>
        <taxon>Gunneridae</taxon>
        <taxon>Pentapetalae</taxon>
        <taxon>asterids</taxon>
        <taxon>campanulids</taxon>
        <taxon>Asterales</taxon>
        <taxon>Asteraceae</taxon>
        <taxon>Asteroideae</taxon>
        <taxon>Heliantheae alliance</taxon>
        <taxon>Heliantheae</taxon>
        <taxon>Helianthus</taxon>
    </lineage>
</organism>
<protein>
    <submittedName>
        <fullName evidence="1">Uncharacterized protein</fullName>
    </submittedName>
</protein>
<sequence>METYCCRRPFESVSSGDGLQISPWSWLFVSCRKGIYEPVSIWWRVIIAGKRVGSAI</sequence>
<evidence type="ECO:0000313" key="1">
    <source>
        <dbReference type="EMBL" id="OTG00957.1"/>
    </source>
</evidence>
<name>A0A251SQ42_HELAN</name>